<dbReference type="PANTHER" id="PTHR36508">
    <property type="entry name" value="PROTEIN SLYX"/>
    <property type="match status" value="1"/>
</dbReference>
<dbReference type="PANTHER" id="PTHR36508:SF1">
    <property type="entry name" value="PROTEIN SLYX"/>
    <property type="match status" value="1"/>
</dbReference>
<evidence type="ECO:0000256" key="1">
    <source>
        <dbReference type="SAM" id="Coils"/>
    </source>
</evidence>
<protein>
    <submittedName>
        <fullName evidence="2">Protein SlyX</fullName>
    </submittedName>
</protein>
<dbReference type="EMBL" id="MLJW01000151">
    <property type="protein sequence ID" value="OIQ96306.1"/>
    <property type="molecule type" value="Genomic_DNA"/>
</dbReference>
<sequence length="69" mass="8042">MIEERLENIETKISYQEDQIEELNKTVYQQQQKLDQLEEVCRALARHVQALAEAGNEGKSSANERPPHY</sequence>
<dbReference type="Pfam" id="PF04102">
    <property type="entry name" value="SlyX"/>
    <property type="match status" value="1"/>
</dbReference>
<dbReference type="InterPro" id="IPR007236">
    <property type="entry name" value="SlyX"/>
</dbReference>
<accession>A0A1J5RLC1</accession>
<comment type="caution">
    <text evidence="2">The sequence shown here is derived from an EMBL/GenBank/DDBJ whole genome shotgun (WGS) entry which is preliminary data.</text>
</comment>
<reference evidence="2" key="1">
    <citation type="submission" date="2016-10" db="EMBL/GenBank/DDBJ databases">
        <title>Sequence of Gallionella enrichment culture.</title>
        <authorList>
            <person name="Poehlein A."/>
            <person name="Muehling M."/>
            <person name="Daniel R."/>
        </authorList>
    </citation>
    <scope>NUCLEOTIDE SEQUENCE</scope>
</reference>
<feature type="coiled-coil region" evidence="1">
    <location>
        <begin position="6"/>
        <end position="54"/>
    </location>
</feature>
<dbReference type="HAMAP" id="MF_00715">
    <property type="entry name" value="SlyX"/>
    <property type="match status" value="1"/>
</dbReference>
<keyword evidence="1" id="KW-0175">Coiled coil</keyword>
<dbReference type="AlphaFoldDB" id="A0A1J5RLC1"/>
<gene>
    <name evidence="2" type="primary">slyX_5</name>
    <name evidence="2" type="ORF">GALL_217050</name>
</gene>
<evidence type="ECO:0000313" key="2">
    <source>
        <dbReference type="EMBL" id="OIQ96306.1"/>
    </source>
</evidence>
<organism evidence="2">
    <name type="scientific">mine drainage metagenome</name>
    <dbReference type="NCBI Taxonomy" id="410659"/>
    <lineage>
        <taxon>unclassified sequences</taxon>
        <taxon>metagenomes</taxon>
        <taxon>ecological metagenomes</taxon>
    </lineage>
</organism>
<proteinExistence type="inferred from homology"/>
<name>A0A1J5RLC1_9ZZZZ</name>
<dbReference type="Gene3D" id="1.20.5.300">
    <property type="match status" value="1"/>
</dbReference>